<keyword evidence="1" id="KW-0472">Membrane</keyword>
<dbReference type="AlphaFoldDB" id="A0A7G7WC76"/>
<dbReference type="RefSeq" id="WP_185889843.1">
    <property type="nucleotide sequence ID" value="NZ_CP060202.1"/>
</dbReference>
<keyword evidence="3" id="KW-1185">Reference proteome</keyword>
<sequence>MAADKETSVGWGSLALINAAIAQSKQRSGVNWFVIPLFIGPIATLLLVSVYRLPPTNNPGSTTNSG</sequence>
<evidence type="ECO:0000256" key="1">
    <source>
        <dbReference type="SAM" id="Phobius"/>
    </source>
</evidence>
<gene>
    <name evidence="2" type="ORF">H4317_09310</name>
</gene>
<proteinExistence type="predicted"/>
<accession>A0A7G7WC76</accession>
<evidence type="ECO:0000313" key="3">
    <source>
        <dbReference type="Proteomes" id="UP000515489"/>
    </source>
</evidence>
<reference evidence="2 3" key="1">
    <citation type="submission" date="2020-08" db="EMBL/GenBank/DDBJ databases">
        <title>Hymenobacter sp. S2-20-2 genome sequencing.</title>
        <authorList>
            <person name="Jin L."/>
        </authorList>
    </citation>
    <scope>NUCLEOTIDE SEQUENCE [LARGE SCALE GENOMIC DNA]</scope>
    <source>
        <strain evidence="2 3">S2-20-2</strain>
    </source>
</reference>
<protein>
    <recommendedName>
        <fullName evidence="4">Antitermination protein NusB</fullName>
    </recommendedName>
</protein>
<keyword evidence="1" id="KW-0812">Transmembrane</keyword>
<feature type="transmembrane region" description="Helical" evidence="1">
    <location>
        <begin position="32"/>
        <end position="51"/>
    </location>
</feature>
<evidence type="ECO:0000313" key="2">
    <source>
        <dbReference type="EMBL" id="QNH63969.1"/>
    </source>
</evidence>
<dbReference type="Proteomes" id="UP000515489">
    <property type="component" value="Chromosome"/>
</dbReference>
<dbReference type="EMBL" id="CP060202">
    <property type="protein sequence ID" value="QNH63969.1"/>
    <property type="molecule type" value="Genomic_DNA"/>
</dbReference>
<evidence type="ECO:0008006" key="4">
    <source>
        <dbReference type="Google" id="ProtNLM"/>
    </source>
</evidence>
<dbReference type="KEGG" id="hsk:H4317_09310"/>
<organism evidence="2 3">
    <name type="scientific">Hymenobacter sediminicola</name>
    <dbReference type="NCBI Taxonomy" id="2761579"/>
    <lineage>
        <taxon>Bacteria</taxon>
        <taxon>Pseudomonadati</taxon>
        <taxon>Bacteroidota</taxon>
        <taxon>Cytophagia</taxon>
        <taxon>Cytophagales</taxon>
        <taxon>Hymenobacteraceae</taxon>
        <taxon>Hymenobacter</taxon>
    </lineage>
</organism>
<keyword evidence="1" id="KW-1133">Transmembrane helix</keyword>
<name>A0A7G7WC76_9BACT</name>